<dbReference type="AlphaFoldDB" id="A0A8J8NIF9"/>
<gene>
    <name evidence="1" type="ORF">FGO68_gene2261</name>
</gene>
<organism evidence="1 2">
    <name type="scientific">Halteria grandinella</name>
    <dbReference type="NCBI Taxonomy" id="5974"/>
    <lineage>
        <taxon>Eukaryota</taxon>
        <taxon>Sar</taxon>
        <taxon>Alveolata</taxon>
        <taxon>Ciliophora</taxon>
        <taxon>Intramacronucleata</taxon>
        <taxon>Spirotrichea</taxon>
        <taxon>Stichotrichia</taxon>
        <taxon>Sporadotrichida</taxon>
        <taxon>Halteriidae</taxon>
        <taxon>Halteria</taxon>
    </lineage>
</organism>
<dbReference type="Proteomes" id="UP000785679">
    <property type="component" value="Unassembled WGS sequence"/>
</dbReference>
<comment type="caution">
    <text evidence="1">The sequence shown here is derived from an EMBL/GenBank/DDBJ whole genome shotgun (WGS) entry which is preliminary data.</text>
</comment>
<evidence type="ECO:0000313" key="1">
    <source>
        <dbReference type="EMBL" id="TNV75264.1"/>
    </source>
</evidence>
<proteinExistence type="predicted"/>
<keyword evidence="2" id="KW-1185">Reference proteome</keyword>
<sequence>MSKCLKSMCKKNQAGATENRLLEAALMEAFKSESFRYIMRPFTPQLILNECAAGLKGQGKCSQYISLIFPQGQEMFSSINGLIKQLRWSSTKALKPKMSLWHFTF</sequence>
<accession>A0A8J8NIF9</accession>
<protein>
    <submittedName>
        <fullName evidence="1">Uncharacterized protein</fullName>
    </submittedName>
</protein>
<evidence type="ECO:0000313" key="2">
    <source>
        <dbReference type="Proteomes" id="UP000785679"/>
    </source>
</evidence>
<dbReference type="EMBL" id="RRYP01015978">
    <property type="protein sequence ID" value="TNV75264.1"/>
    <property type="molecule type" value="Genomic_DNA"/>
</dbReference>
<reference evidence="1" key="1">
    <citation type="submission" date="2019-06" db="EMBL/GenBank/DDBJ databases">
        <authorList>
            <person name="Zheng W."/>
        </authorList>
    </citation>
    <scope>NUCLEOTIDE SEQUENCE</scope>
    <source>
        <strain evidence="1">QDHG01</strain>
    </source>
</reference>
<name>A0A8J8NIF9_HALGN</name>